<feature type="region of interest" description="Disordered" evidence="1">
    <location>
        <begin position="121"/>
        <end position="141"/>
    </location>
</feature>
<comment type="caution">
    <text evidence="2">The sequence shown here is derived from an EMBL/GenBank/DDBJ whole genome shotgun (WGS) entry which is preliminary data.</text>
</comment>
<dbReference type="EMBL" id="QEAN01000118">
    <property type="protein sequence ID" value="TPX47342.1"/>
    <property type="molecule type" value="Genomic_DNA"/>
</dbReference>
<name>A0A507D718_9FUNG</name>
<dbReference type="AlphaFoldDB" id="A0A507D718"/>
<organism evidence="2 3">
    <name type="scientific">Synchytrium endobioticum</name>
    <dbReference type="NCBI Taxonomy" id="286115"/>
    <lineage>
        <taxon>Eukaryota</taxon>
        <taxon>Fungi</taxon>
        <taxon>Fungi incertae sedis</taxon>
        <taxon>Chytridiomycota</taxon>
        <taxon>Chytridiomycota incertae sedis</taxon>
        <taxon>Chytridiomycetes</taxon>
        <taxon>Synchytriales</taxon>
        <taxon>Synchytriaceae</taxon>
        <taxon>Synchytrium</taxon>
    </lineage>
</organism>
<sequence>MLSWIALNRQITTRDIWMPRITISTQRDTFLQHPKRTFRHYEASGLVSYARICVRIHVLPRFSSHSAILRHITPHITYTSGGINTTMVLKKTPTNAVHAHFVPLSNRLHSQELEDLCEETCPETSGTDAHSTESNTRKFGSATSTGHGIMHKFRNGVIIPLGFSTGTKRTQGHHWIKVEISNIMQLFDTIDQMPFRKGQLDAAFTTFLETEAEAAFLSRFRPRIPAQFALRVVLQELPLDSPKRQHTRVGRHMDAGHERIRAAAARLRRSPHSDQVGVPDIVGPRVERNQTDTMERGASYHWLGGSLETGGIAAFRMATLSPEEEAVG</sequence>
<dbReference type="Proteomes" id="UP000317494">
    <property type="component" value="Unassembled WGS sequence"/>
</dbReference>
<protein>
    <submittedName>
        <fullName evidence="2">Uncharacterized protein</fullName>
    </submittedName>
</protein>
<gene>
    <name evidence="2" type="ORF">SeMB42_g03348</name>
</gene>
<dbReference type="VEuPathDB" id="FungiDB:SeMB42_g03348"/>
<reference evidence="2 3" key="1">
    <citation type="journal article" date="2019" name="Sci. Rep.">
        <title>Comparative genomics of chytrid fungi reveal insights into the obligate biotrophic and pathogenic lifestyle of Synchytrium endobioticum.</title>
        <authorList>
            <person name="van de Vossenberg B.T.L.H."/>
            <person name="Warris S."/>
            <person name="Nguyen H.D.T."/>
            <person name="van Gent-Pelzer M.P.E."/>
            <person name="Joly D.L."/>
            <person name="van de Geest H.C."/>
            <person name="Bonants P.J.M."/>
            <person name="Smith D.S."/>
            <person name="Levesque C.A."/>
            <person name="van der Lee T.A.J."/>
        </authorList>
    </citation>
    <scope>NUCLEOTIDE SEQUENCE [LARGE SCALE GENOMIC DNA]</scope>
    <source>
        <strain evidence="2 3">MB42</strain>
    </source>
</reference>
<proteinExistence type="predicted"/>
<accession>A0A507D718</accession>
<evidence type="ECO:0000313" key="3">
    <source>
        <dbReference type="Proteomes" id="UP000317494"/>
    </source>
</evidence>
<evidence type="ECO:0000256" key="1">
    <source>
        <dbReference type="SAM" id="MobiDB-lite"/>
    </source>
</evidence>
<feature type="compositionally biased region" description="Polar residues" evidence="1">
    <location>
        <begin position="122"/>
        <end position="141"/>
    </location>
</feature>
<evidence type="ECO:0000313" key="2">
    <source>
        <dbReference type="EMBL" id="TPX47342.1"/>
    </source>
</evidence>
<keyword evidence="3" id="KW-1185">Reference proteome</keyword>